<dbReference type="GO" id="GO:0016787">
    <property type="term" value="F:hydrolase activity"/>
    <property type="evidence" value="ECO:0007669"/>
    <property type="project" value="UniProtKB-KW"/>
</dbReference>
<dbReference type="PANTHER" id="PTHR32341">
    <property type="entry name" value="INTERFERON-INDUCIBLE GTPASE"/>
    <property type="match status" value="1"/>
</dbReference>
<dbReference type="Pfam" id="PF05049">
    <property type="entry name" value="IIGP"/>
    <property type="match status" value="1"/>
</dbReference>
<evidence type="ECO:0000256" key="2">
    <source>
        <dbReference type="ARBA" id="ARBA00022741"/>
    </source>
</evidence>
<dbReference type="GO" id="GO:0005525">
    <property type="term" value="F:GTP binding"/>
    <property type="evidence" value="ECO:0007669"/>
    <property type="project" value="UniProtKB-KW"/>
</dbReference>
<dbReference type="GO" id="GO:0016020">
    <property type="term" value="C:membrane"/>
    <property type="evidence" value="ECO:0007669"/>
    <property type="project" value="InterPro"/>
</dbReference>
<dbReference type="InterPro" id="IPR030385">
    <property type="entry name" value="G_IRG_dom"/>
</dbReference>
<keyword evidence="7" id="KW-1185">Reference proteome</keyword>
<dbReference type="Proteomes" id="UP000694523">
    <property type="component" value="Unplaced"/>
</dbReference>
<reference evidence="6" key="2">
    <citation type="submission" date="2025-09" db="UniProtKB">
        <authorList>
            <consortium name="Ensembl"/>
        </authorList>
    </citation>
    <scope>IDENTIFICATION</scope>
</reference>
<keyword evidence="2" id="KW-0547">Nucleotide-binding</keyword>
<dbReference type="FunFam" id="3.40.50.300:FF:000541">
    <property type="entry name" value="Immunity related GTPase M"/>
    <property type="match status" value="1"/>
</dbReference>
<keyword evidence="3" id="KW-0378">Hydrolase</keyword>
<keyword evidence="4" id="KW-0342">GTP-binding</keyword>
<dbReference type="InterPro" id="IPR027417">
    <property type="entry name" value="P-loop_NTPase"/>
</dbReference>
<comment type="similarity">
    <text evidence="1">Belongs to the TRAFAC class dynamin-like GTPase superfamily. IRG family.</text>
</comment>
<evidence type="ECO:0000259" key="5">
    <source>
        <dbReference type="PROSITE" id="PS51716"/>
    </source>
</evidence>
<name>A0A8C6TMP0_9GOBI</name>
<evidence type="ECO:0000256" key="4">
    <source>
        <dbReference type="ARBA" id="ARBA00023134"/>
    </source>
</evidence>
<proteinExistence type="inferred from homology"/>
<reference evidence="6" key="1">
    <citation type="submission" date="2025-08" db="UniProtKB">
        <authorList>
            <consortium name="Ensembl"/>
        </authorList>
    </citation>
    <scope>IDENTIFICATION</scope>
</reference>
<dbReference type="PANTHER" id="PTHR32341:SF10">
    <property type="entry name" value="INTERFERON-INDUCIBLE GTPASE 5"/>
    <property type="match status" value="1"/>
</dbReference>
<dbReference type="PROSITE" id="PS51716">
    <property type="entry name" value="G_IRG"/>
    <property type="match status" value="1"/>
</dbReference>
<sequence>FVLIHKLKQTCYRNQIKNFITKLQQLMKTKHQYYIAITGESGSGKSINALGGIRNKPEGGAAPTGAVETTMVATEYPYPEHPNIRIWDLPGIGTVKFTANKYIKKMEFKKYDFFMIVSSERFTENDAKLAKEIQKMKKKFYFVRSKIDNSISSQPRRDPDDILKSIRDNCTEELEKLGVESPKVFLVSGLKLHLYDFEDLRKTLMEDLPEHQRDVKASLEIINEYTDLCRFYFIQISVS</sequence>
<dbReference type="InterPro" id="IPR007743">
    <property type="entry name" value="Immunity-related_GTPase-like"/>
</dbReference>
<dbReference type="SUPFAM" id="SSF52540">
    <property type="entry name" value="P-loop containing nucleoside triphosphate hydrolases"/>
    <property type="match status" value="1"/>
</dbReference>
<evidence type="ECO:0000313" key="7">
    <source>
        <dbReference type="Proteomes" id="UP000694523"/>
    </source>
</evidence>
<accession>A0A8C6TMP0</accession>
<organism evidence="6 7">
    <name type="scientific">Neogobius melanostomus</name>
    <name type="common">round goby</name>
    <dbReference type="NCBI Taxonomy" id="47308"/>
    <lineage>
        <taxon>Eukaryota</taxon>
        <taxon>Metazoa</taxon>
        <taxon>Chordata</taxon>
        <taxon>Craniata</taxon>
        <taxon>Vertebrata</taxon>
        <taxon>Euteleostomi</taxon>
        <taxon>Actinopterygii</taxon>
        <taxon>Neopterygii</taxon>
        <taxon>Teleostei</taxon>
        <taxon>Neoteleostei</taxon>
        <taxon>Acanthomorphata</taxon>
        <taxon>Gobiaria</taxon>
        <taxon>Gobiiformes</taxon>
        <taxon>Gobioidei</taxon>
        <taxon>Gobiidae</taxon>
        <taxon>Benthophilinae</taxon>
        <taxon>Neogobiini</taxon>
        <taxon>Neogobius</taxon>
    </lineage>
</organism>
<dbReference type="AlphaFoldDB" id="A0A8C6TMP0"/>
<dbReference type="Ensembl" id="ENSNMLT00000026718.1">
    <property type="protein sequence ID" value="ENSNMLP00000023879.1"/>
    <property type="gene ID" value="ENSNMLG00000015358.1"/>
</dbReference>
<protein>
    <recommendedName>
        <fullName evidence="5">IRG-type G domain-containing protein</fullName>
    </recommendedName>
</protein>
<feature type="domain" description="IRG-type G" evidence="5">
    <location>
        <begin position="31"/>
        <end position="207"/>
    </location>
</feature>
<evidence type="ECO:0000313" key="6">
    <source>
        <dbReference type="Ensembl" id="ENSNMLP00000023879.1"/>
    </source>
</evidence>
<evidence type="ECO:0000256" key="3">
    <source>
        <dbReference type="ARBA" id="ARBA00022801"/>
    </source>
</evidence>
<dbReference type="InterPro" id="IPR051515">
    <property type="entry name" value="IRG"/>
</dbReference>
<dbReference type="Gene3D" id="3.40.50.300">
    <property type="entry name" value="P-loop containing nucleotide triphosphate hydrolases"/>
    <property type="match status" value="1"/>
</dbReference>
<evidence type="ECO:0000256" key="1">
    <source>
        <dbReference type="ARBA" id="ARBA00005429"/>
    </source>
</evidence>